<dbReference type="SUPFAM" id="SSF52047">
    <property type="entry name" value="RNI-like"/>
    <property type="match status" value="2"/>
</dbReference>
<evidence type="ECO:0000256" key="2">
    <source>
        <dbReference type="ARBA" id="ARBA00010694"/>
    </source>
</evidence>
<evidence type="ECO:0000256" key="5">
    <source>
        <dbReference type="ARBA" id="ARBA00022989"/>
    </source>
</evidence>
<dbReference type="PANTHER" id="PTHR20933">
    <property type="entry name" value="F-BOX ONLY PROTEIN 33"/>
    <property type="match status" value="1"/>
</dbReference>
<keyword evidence="6 7" id="KW-0472">Membrane</keyword>
<keyword evidence="3" id="KW-0813">Transport</keyword>
<evidence type="ECO:0000259" key="8">
    <source>
        <dbReference type="PROSITE" id="PS50181"/>
    </source>
</evidence>
<dbReference type="Pfam" id="PF12937">
    <property type="entry name" value="F-box-like"/>
    <property type="match status" value="1"/>
</dbReference>
<evidence type="ECO:0000313" key="10">
    <source>
        <dbReference type="Proteomes" id="UP001651158"/>
    </source>
</evidence>
<gene>
    <name evidence="9" type="ORF">TcWFU_009552</name>
</gene>
<feature type="transmembrane region" description="Helical" evidence="7">
    <location>
        <begin position="846"/>
        <end position="864"/>
    </location>
</feature>
<feature type="transmembrane region" description="Helical" evidence="7">
    <location>
        <begin position="752"/>
        <end position="769"/>
    </location>
</feature>
<evidence type="ECO:0000256" key="7">
    <source>
        <dbReference type="SAM" id="Phobius"/>
    </source>
</evidence>
<dbReference type="PROSITE" id="PS50181">
    <property type="entry name" value="FBOX"/>
    <property type="match status" value="1"/>
</dbReference>
<protein>
    <recommendedName>
        <fullName evidence="8">F-box domain-containing protein</fullName>
    </recommendedName>
</protein>
<dbReference type="Pfam" id="PF08449">
    <property type="entry name" value="UAA"/>
    <property type="match status" value="1"/>
</dbReference>
<evidence type="ECO:0000256" key="1">
    <source>
        <dbReference type="ARBA" id="ARBA00004141"/>
    </source>
</evidence>
<dbReference type="Proteomes" id="UP001651158">
    <property type="component" value="Unassembled WGS sequence"/>
</dbReference>
<dbReference type="EMBL" id="JAKROA010000003">
    <property type="protein sequence ID" value="KAL5109466.1"/>
    <property type="molecule type" value="Genomic_DNA"/>
</dbReference>
<sequence length="1026" mass="115423">MYGGKNSFLDVAQNLQRRLSTSGGHEGVGLPATSNLRITKLPEKLLLRIFSFLTHRELCTIARVSKQWRRLAYDESQWSWLNLRPEHGGLSVPTVEDFLNLINQRSGEGLRYLELNSDLITIPVLEELGNKCTNLRYLTLDFSNAMQLHDFNDLMAFPGLLTFLCICLSDVIFMEGLMRKIYPCLSSLEVLHLIGTFERAAEEEEEIYEVVNISKIRAHTPNLRVINLYGISFVDDSHVELLATNCLQLECIALNYCLNVKGAAFPLIIANCKKLKTLLLCHCGLEDEYIMQVPWENSQLCELDITSTELSSECLDSFLSRIPSFTYLAAGHTDFFNDKLRSQTITIPSPLTLSLLMGYYLFCVLKHLVDLQKFNDLIALDLSFTPSLSESTIMNFLQTHGSQLRGLMLQGKPTLAEYFWTTVITFLHNIEICVLGSPDGWFFKYNTRVHVDQVLHAFALNCPNLTALEIQWDPETLRFSDKSRKFIDRLRLKCWRLKSLTLCDGKYYELVKGNFERAERPRVVRTTNSHTTSIVSLLCSKTLHLPCAGTASVHLLQDIRASMHPESSEKSKETPFSESCFERIKPAYFCAGFVAYIICAGFAQLYVYFYIQAIISKDLWFVRLAAILLCYALTYIPVWVLGRLAQPLLYQWEAETGNLASVCQYCLTVCYFQHLPHDRILDPPTISPSSPTWRTPFVPASDTLTAFIKQHRWLGLVGCTLGLNLVYVLWGVLQEKIMTSNYGGRRFREPQFLVFCNRIGALIVASLCLQLTGPRRSEAVAAAADGRSGAPFFSYASPALSNILSSWCQYEALLFITFPIQVISKSCKTIPVMLMGRLLYGRSYKAHEYITTILVSIGISVFILSSPPEHSGRATANSISGLVLICGYIVLDSYTSTFQDNLFHTYRISPLQMMRCVCTWAVLFTITPLLADGTLSYSLKFAEDQPQFALDVVGSAVCSGFGQVLIFATIAEFGAVTFTIIMTIRQCLSILVSCLLFTHPVNVVGALGLLITFGAILSRIICKRLS</sequence>
<feature type="transmembrane region" description="Helical" evidence="7">
    <location>
        <begin position="916"/>
        <end position="936"/>
    </location>
</feature>
<feature type="transmembrane region" description="Helical" evidence="7">
    <location>
        <begin position="876"/>
        <end position="895"/>
    </location>
</feature>
<keyword evidence="5 7" id="KW-1133">Transmembrane helix</keyword>
<keyword evidence="10" id="KW-1185">Reference proteome</keyword>
<dbReference type="SMART" id="SM00256">
    <property type="entry name" value="FBOX"/>
    <property type="match status" value="1"/>
</dbReference>
<evidence type="ECO:0000256" key="4">
    <source>
        <dbReference type="ARBA" id="ARBA00022692"/>
    </source>
</evidence>
<dbReference type="PANTHER" id="PTHR20933:SF4">
    <property type="entry name" value="F-BOX INVOLVED IN POLYQ PATHOGENESIS, ISOFORM A"/>
    <property type="match status" value="1"/>
</dbReference>
<dbReference type="SUPFAM" id="SSF81383">
    <property type="entry name" value="F-box domain"/>
    <property type="match status" value="1"/>
</dbReference>
<dbReference type="InterPro" id="IPR036047">
    <property type="entry name" value="F-box-like_dom_sf"/>
</dbReference>
<dbReference type="InterPro" id="IPR032675">
    <property type="entry name" value="LRR_dom_sf"/>
</dbReference>
<dbReference type="Gene3D" id="3.80.10.10">
    <property type="entry name" value="Ribonuclease Inhibitor"/>
    <property type="match status" value="2"/>
</dbReference>
<evidence type="ECO:0000313" key="9">
    <source>
        <dbReference type="EMBL" id="KAL5109466.1"/>
    </source>
</evidence>
<feature type="domain" description="F-box" evidence="8">
    <location>
        <begin position="35"/>
        <end position="81"/>
    </location>
</feature>
<accession>A0ABR4QIS4</accession>
<feature type="transmembrane region" description="Helical" evidence="7">
    <location>
        <begin position="713"/>
        <end position="732"/>
    </location>
</feature>
<proteinExistence type="inferred from homology"/>
<dbReference type="InterPro" id="IPR001810">
    <property type="entry name" value="F-box_dom"/>
</dbReference>
<evidence type="ECO:0000256" key="3">
    <source>
        <dbReference type="ARBA" id="ARBA00022448"/>
    </source>
</evidence>
<dbReference type="InterPro" id="IPR013657">
    <property type="entry name" value="SCL35B1-4/HUT1"/>
</dbReference>
<name>A0ABR4QIS4_9CEST</name>
<keyword evidence="4 7" id="KW-0812">Transmembrane</keyword>
<evidence type="ECO:0000256" key="6">
    <source>
        <dbReference type="ARBA" id="ARBA00023136"/>
    </source>
</evidence>
<reference evidence="9 10" key="1">
    <citation type="journal article" date="2022" name="Front. Cell. Infect. Microbiol.">
        <title>The Genomes of Two Strains of Taenia crassiceps the Animal Model for the Study of Human Cysticercosis.</title>
        <authorList>
            <person name="Bobes R.J."/>
            <person name="Estrada K."/>
            <person name="Rios-Valencia D.G."/>
            <person name="Calderon-Gallegos A."/>
            <person name="de la Torre P."/>
            <person name="Carrero J.C."/>
            <person name="Sanchez-Flores A."/>
            <person name="Laclette J.P."/>
        </authorList>
    </citation>
    <scope>NUCLEOTIDE SEQUENCE [LARGE SCALE GENOMIC DNA]</scope>
    <source>
        <strain evidence="9">WFUcys</strain>
    </source>
</reference>
<comment type="caution">
    <text evidence="9">The sequence shown here is derived from an EMBL/GenBank/DDBJ whole genome shotgun (WGS) entry which is preliminary data.</text>
</comment>
<feature type="transmembrane region" description="Helical" evidence="7">
    <location>
        <begin position="620"/>
        <end position="641"/>
    </location>
</feature>
<feature type="transmembrane region" description="Helical" evidence="7">
    <location>
        <begin position="587"/>
        <end position="608"/>
    </location>
</feature>
<feature type="transmembrane region" description="Helical" evidence="7">
    <location>
        <begin position="1004"/>
        <end position="1022"/>
    </location>
</feature>
<comment type="subcellular location">
    <subcellularLocation>
        <location evidence="1">Membrane</location>
        <topology evidence="1">Multi-pass membrane protein</topology>
    </subcellularLocation>
</comment>
<organism evidence="9 10">
    <name type="scientific">Taenia crassiceps</name>
    <dbReference type="NCBI Taxonomy" id="6207"/>
    <lineage>
        <taxon>Eukaryota</taxon>
        <taxon>Metazoa</taxon>
        <taxon>Spiralia</taxon>
        <taxon>Lophotrochozoa</taxon>
        <taxon>Platyhelminthes</taxon>
        <taxon>Cestoda</taxon>
        <taxon>Eucestoda</taxon>
        <taxon>Cyclophyllidea</taxon>
        <taxon>Taeniidae</taxon>
        <taxon>Taenia</taxon>
    </lineage>
</organism>
<comment type="similarity">
    <text evidence="2">Belongs to the nucleotide-sugar transporter family. SLC35B subfamily.</text>
</comment>